<dbReference type="SMART" id="SM00354">
    <property type="entry name" value="HTH_LACI"/>
    <property type="match status" value="1"/>
</dbReference>
<dbReference type="AlphaFoldDB" id="A0A0R1KDU5"/>
<dbReference type="SUPFAM" id="SSF53822">
    <property type="entry name" value="Periplasmic binding protein-like I"/>
    <property type="match status" value="1"/>
</dbReference>
<feature type="domain" description="HTH lacI-type" evidence="4">
    <location>
        <begin position="3"/>
        <end position="51"/>
    </location>
</feature>
<dbReference type="OrthoDB" id="9796186at2"/>
<dbReference type="GO" id="GO:0003700">
    <property type="term" value="F:DNA-binding transcription factor activity"/>
    <property type="evidence" value="ECO:0007669"/>
    <property type="project" value="TreeGrafter"/>
</dbReference>
<keyword evidence="1" id="KW-0805">Transcription regulation</keyword>
<dbReference type="Proteomes" id="UP000051515">
    <property type="component" value="Unassembled WGS sequence"/>
</dbReference>
<keyword evidence="2" id="KW-0238">DNA-binding</keyword>
<dbReference type="STRING" id="1423788.FC78_GL000153"/>
<reference evidence="5 6" key="1">
    <citation type="journal article" date="2015" name="Genome Announc.">
        <title>Expanding the biotechnology potential of lactobacilli through comparative genomics of 213 strains and associated genera.</title>
        <authorList>
            <person name="Sun Z."/>
            <person name="Harris H.M."/>
            <person name="McCann A."/>
            <person name="Guo C."/>
            <person name="Argimon S."/>
            <person name="Zhang W."/>
            <person name="Yang X."/>
            <person name="Jeffery I.B."/>
            <person name="Cooney J.C."/>
            <person name="Kagawa T.F."/>
            <person name="Liu W."/>
            <person name="Song Y."/>
            <person name="Salvetti E."/>
            <person name="Wrobel A."/>
            <person name="Rasinkangas P."/>
            <person name="Parkhill J."/>
            <person name="Rea M.C."/>
            <person name="O'Sullivan O."/>
            <person name="Ritari J."/>
            <person name="Douillard F.P."/>
            <person name="Paul Ross R."/>
            <person name="Yang R."/>
            <person name="Briner A.E."/>
            <person name="Felis G.E."/>
            <person name="de Vos W.M."/>
            <person name="Barrangou R."/>
            <person name="Klaenhammer T.R."/>
            <person name="Caufield P.W."/>
            <person name="Cui Y."/>
            <person name="Zhang H."/>
            <person name="O'Toole P.W."/>
        </authorList>
    </citation>
    <scope>NUCLEOTIDE SEQUENCE [LARGE SCALE GENOMIC DNA]</scope>
    <source>
        <strain evidence="5 6">DSM 19674</strain>
    </source>
</reference>
<gene>
    <name evidence="5" type="ORF">FC78_GL000153</name>
</gene>
<dbReference type="CDD" id="cd01392">
    <property type="entry name" value="HTH_LacI"/>
    <property type="match status" value="1"/>
</dbReference>
<dbReference type="InterPro" id="IPR010982">
    <property type="entry name" value="Lambda_DNA-bd_dom_sf"/>
</dbReference>
<dbReference type="PROSITE" id="PS50932">
    <property type="entry name" value="HTH_LACI_2"/>
    <property type="match status" value="1"/>
</dbReference>
<dbReference type="InterPro" id="IPR028082">
    <property type="entry name" value="Peripla_BP_I"/>
</dbReference>
<keyword evidence="3" id="KW-0804">Transcription</keyword>
<evidence type="ECO:0000256" key="2">
    <source>
        <dbReference type="ARBA" id="ARBA00023125"/>
    </source>
</evidence>
<sequence length="337" mass="37779">MTVKMDDIARLANVSKSAVSLALNGKDGVSQETRDKIFDVVNKYGYKPLRKNKKNTDKVLTSVNFLVVKTAGLVSGNYRSLPFFDSLISSLSEKVSETGGSLKIITTDSESLPQTLDEIRKDQNDGTIVLGTDLNATQAELINNKLDSVIFVDTYFDNITADFVTMDNYQGAMLAGNYILNKGYKDIGYFASDKIISNFIERRRGFRDALKLANIKINNDHFYSVSPTEVNPKGLDIENITKKELPEVIFCEDDYIAIRLIKAAQQKNIKIPKQLAVIGFDDIYESSLISPELTTIHVPVDQMAEQALFQLQKRLFTPNWSPQKTLISTKLIKRNSI</sequence>
<dbReference type="Gene3D" id="1.10.260.40">
    <property type="entry name" value="lambda repressor-like DNA-binding domains"/>
    <property type="match status" value="1"/>
</dbReference>
<evidence type="ECO:0000313" key="5">
    <source>
        <dbReference type="EMBL" id="KRK81854.1"/>
    </source>
</evidence>
<dbReference type="EMBL" id="AZDY01000041">
    <property type="protein sequence ID" value="KRK81854.1"/>
    <property type="molecule type" value="Genomic_DNA"/>
</dbReference>
<dbReference type="PANTHER" id="PTHR30146:SF150">
    <property type="entry name" value="ARABINOSE METABOLISM TRANSCRIPTIONAL REPRESSOR"/>
    <property type="match status" value="1"/>
</dbReference>
<dbReference type="Pfam" id="PF13377">
    <property type="entry name" value="Peripla_BP_3"/>
    <property type="match status" value="1"/>
</dbReference>
<dbReference type="RefSeq" id="WP_056954263.1">
    <property type="nucleotide sequence ID" value="NZ_AZDY01000041.1"/>
</dbReference>
<dbReference type="PANTHER" id="PTHR30146">
    <property type="entry name" value="LACI-RELATED TRANSCRIPTIONAL REPRESSOR"/>
    <property type="match status" value="1"/>
</dbReference>
<keyword evidence="6" id="KW-1185">Reference proteome</keyword>
<accession>A0A0R1KDU5</accession>
<proteinExistence type="predicted"/>
<dbReference type="PROSITE" id="PS00356">
    <property type="entry name" value="HTH_LACI_1"/>
    <property type="match status" value="1"/>
</dbReference>
<dbReference type="Gene3D" id="3.40.50.2300">
    <property type="match status" value="2"/>
</dbReference>
<dbReference type="InterPro" id="IPR000843">
    <property type="entry name" value="HTH_LacI"/>
</dbReference>
<evidence type="ECO:0000256" key="3">
    <source>
        <dbReference type="ARBA" id="ARBA00023163"/>
    </source>
</evidence>
<dbReference type="GO" id="GO:0000976">
    <property type="term" value="F:transcription cis-regulatory region binding"/>
    <property type="evidence" value="ECO:0007669"/>
    <property type="project" value="TreeGrafter"/>
</dbReference>
<dbReference type="Pfam" id="PF00356">
    <property type="entry name" value="LacI"/>
    <property type="match status" value="1"/>
</dbReference>
<dbReference type="SUPFAM" id="SSF47413">
    <property type="entry name" value="lambda repressor-like DNA-binding domains"/>
    <property type="match status" value="1"/>
</dbReference>
<evidence type="ECO:0000256" key="1">
    <source>
        <dbReference type="ARBA" id="ARBA00023015"/>
    </source>
</evidence>
<organism evidence="5 6">
    <name type="scientific">Companilactobacillus bobalius DSM 19674</name>
    <dbReference type="NCBI Taxonomy" id="1423788"/>
    <lineage>
        <taxon>Bacteria</taxon>
        <taxon>Bacillati</taxon>
        <taxon>Bacillota</taxon>
        <taxon>Bacilli</taxon>
        <taxon>Lactobacillales</taxon>
        <taxon>Lactobacillaceae</taxon>
        <taxon>Companilactobacillus</taxon>
        <taxon>Companilactobacillus bobalius</taxon>
    </lineage>
</organism>
<comment type="caution">
    <text evidence="5">The sequence shown here is derived from an EMBL/GenBank/DDBJ whole genome shotgun (WGS) entry which is preliminary data.</text>
</comment>
<evidence type="ECO:0000313" key="6">
    <source>
        <dbReference type="Proteomes" id="UP000051515"/>
    </source>
</evidence>
<name>A0A0R1KDU5_9LACO</name>
<protein>
    <submittedName>
        <fullName evidence="5">Ribose operon repressor</fullName>
    </submittedName>
</protein>
<dbReference type="InterPro" id="IPR046335">
    <property type="entry name" value="LacI/GalR-like_sensor"/>
</dbReference>
<dbReference type="PATRIC" id="fig|1423788.3.peg.159"/>
<evidence type="ECO:0000259" key="4">
    <source>
        <dbReference type="PROSITE" id="PS50932"/>
    </source>
</evidence>